<feature type="compositionally biased region" description="Polar residues" evidence="3">
    <location>
        <begin position="326"/>
        <end position="336"/>
    </location>
</feature>
<name>A0A803JAC4_XENTR</name>
<proteinExistence type="predicted"/>
<reference evidence="5" key="2">
    <citation type="submission" date="2021-03" db="UniProtKB">
        <authorList>
            <consortium name="Ensembl"/>
        </authorList>
    </citation>
    <scope>IDENTIFICATION</scope>
</reference>
<protein>
    <recommendedName>
        <fullName evidence="4">Tyr recombinase domain-containing protein</fullName>
    </recommendedName>
</protein>
<feature type="region of interest" description="Disordered" evidence="3">
    <location>
        <begin position="219"/>
        <end position="288"/>
    </location>
</feature>
<dbReference type="InterPro" id="IPR013762">
    <property type="entry name" value="Integrase-like_cat_sf"/>
</dbReference>
<dbReference type="Ensembl" id="ENSXETT00000111825">
    <property type="protein sequence ID" value="ENSXETP00000104789"/>
    <property type="gene ID" value="ENSXETG00000046432"/>
</dbReference>
<dbReference type="PANTHER" id="PTHR33066">
    <property type="entry name" value="INTEGRASE_SAM-LIKE_N DOMAIN-CONTAINING PROTEIN"/>
    <property type="match status" value="1"/>
</dbReference>
<dbReference type="GeneTree" id="ENSGT01070000254374"/>
<dbReference type="GO" id="GO:0003677">
    <property type="term" value="F:DNA binding"/>
    <property type="evidence" value="ECO:0007669"/>
    <property type="project" value="UniProtKB-KW"/>
</dbReference>
<dbReference type="InterPro" id="IPR011010">
    <property type="entry name" value="DNA_brk_join_enz"/>
</dbReference>
<dbReference type="SUPFAM" id="SSF47823">
    <property type="entry name" value="lambda integrase-like, N-terminal domain"/>
    <property type="match status" value="1"/>
</dbReference>
<dbReference type="GO" id="GO:0015074">
    <property type="term" value="P:DNA integration"/>
    <property type="evidence" value="ECO:0007669"/>
    <property type="project" value="InterPro"/>
</dbReference>
<feature type="compositionally biased region" description="Polar residues" evidence="3">
    <location>
        <begin position="32"/>
        <end position="41"/>
    </location>
</feature>
<feature type="region of interest" description="Disordered" evidence="3">
    <location>
        <begin position="98"/>
        <end position="121"/>
    </location>
</feature>
<evidence type="ECO:0000259" key="4">
    <source>
        <dbReference type="PROSITE" id="PS51898"/>
    </source>
</evidence>
<dbReference type="Gene3D" id="1.10.150.130">
    <property type="match status" value="1"/>
</dbReference>
<feature type="region of interest" description="Disordered" evidence="3">
    <location>
        <begin position="1"/>
        <end position="58"/>
    </location>
</feature>
<reference evidence="5" key="1">
    <citation type="journal article" date="2010" name="Science">
        <title>The genome of the Western clawed frog Xenopus tropicalis.</title>
        <authorList>
            <person name="Hellsten U."/>
            <person name="Harland R.M."/>
            <person name="Gilchrist M.J."/>
            <person name="Hendrix D."/>
            <person name="Jurka J."/>
            <person name="Kapitonov V."/>
            <person name="Ovcharenko I."/>
            <person name="Putnam N.H."/>
            <person name="Shu S."/>
            <person name="Taher L."/>
            <person name="Blitz I.L."/>
            <person name="Blumberg B."/>
            <person name="Dichmann D.S."/>
            <person name="Dubchak I."/>
            <person name="Amaya E."/>
            <person name="Detter J.C."/>
            <person name="Fletcher R."/>
            <person name="Gerhard D.S."/>
            <person name="Goodstein D."/>
            <person name="Graves T."/>
            <person name="Grigoriev I.V."/>
            <person name="Grimwood J."/>
            <person name="Kawashima T."/>
            <person name="Lindquist E."/>
            <person name="Lucas S.M."/>
            <person name="Mead P.E."/>
            <person name="Mitros T."/>
            <person name="Ogino H."/>
            <person name="Ohta Y."/>
            <person name="Poliakov A.V."/>
            <person name="Pollet N."/>
            <person name="Robert J."/>
            <person name="Salamov A."/>
            <person name="Sater A.K."/>
            <person name="Schmutz J."/>
            <person name="Terry A."/>
            <person name="Vize P.D."/>
            <person name="Warren W.C."/>
            <person name="Wells D."/>
            <person name="Wills A."/>
            <person name="Wilson R.K."/>
            <person name="Zimmerman L.B."/>
            <person name="Zorn A.M."/>
            <person name="Grainger R."/>
            <person name="Grammer T."/>
            <person name="Khokha M.K."/>
            <person name="Richardson P.M."/>
            <person name="Rokhsar D.S."/>
        </authorList>
    </citation>
    <scope>NUCLEOTIDE SEQUENCE [LARGE SCALE GENOMIC DNA]</scope>
    <source>
        <strain evidence="5">Nigerian</strain>
    </source>
</reference>
<evidence type="ECO:0000313" key="5">
    <source>
        <dbReference type="Ensembl" id="ENSXETP00000104789"/>
    </source>
</evidence>
<dbReference type="SUPFAM" id="SSF56349">
    <property type="entry name" value="DNA breaking-rejoining enzymes"/>
    <property type="match status" value="1"/>
</dbReference>
<feature type="compositionally biased region" description="Polar residues" evidence="3">
    <location>
        <begin position="106"/>
        <end position="119"/>
    </location>
</feature>
<evidence type="ECO:0000256" key="1">
    <source>
        <dbReference type="ARBA" id="ARBA00023125"/>
    </source>
</evidence>
<dbReference type="InParanoid" id="A0A803JAC4"/>
<organism evidence="5">
    <name type="scientific">Xenopus tropicalis</name>
    <name type="common">Western clawed frog</name>
    <name type="synonym">Silurana tropicalis</name>
    <dbReference type="NCBI Taxonomy" id="8364"/>
    <lineage>
        <taxon>Eukaryota</taxon>
        <taxon>Metazoa</taxon>
        <taxon>Chordata</taxon>
        <taxon>Craniata</taxon>
        <taxon>Vertebrata</taxon>
        <taxon>Euteleostomi</taxon>
        <taxon>Amphibia</taxon>
        <taxon>Batrachia</taxon>
        <taxon>Anura</taxon>
        <taxon>Pipoidea</taxon>
        <taxon>Pipidae</taxon>
        <taxon>Xenopodinae</taxon>
        <taxon>Xenopus</taxon>
        <taxon>Silurana</taxon>
    </lineage>
</organism>
<accession>A0A803JAC4</accession>
<keyword evidence="1" id="KW-0238">DNA-binding</keyword>
<dbReference type="InterPro" id="IPR002104">
    <property type="entry name" value="Integrase_catalytic"/>
</dbReference>
<feature type="domain" description="Tyr recombinase" evidence="4">
    <location>
        <begin position="502"/>
        <end position="732"/>
    </location>
</feature>
<dbReference type="PANTHER" id="PTHR33066:SF2">
    <property type="entry name" value="FILAGGRIN-2-LIKE"/>
    <property type="match status" value="1"/>
</dbReference>
<dbReference type="GO" id="GO:0006310">
    <property type="term" value="P:DNA recombination"/>
    <property type="evidence" value="ECO:0007669"/>
    <property type="project" value="UniProtKB-KW"/>
</dbReference>
<sequence length="742" mass="82135">MHPTPDITRLVNKPPKEHPDPTTGHALPGNDSGHSPTTHFPTTGKDIKDPVTYRSDSTATDHCIHDTAAIRTDGRILRCSTLRKVSHETNAEGVSEIMEQRPQGPVSKNSPIQSGSHQPSMVVPTIQPSSGQTVAPTGPRSDLNRCEPERLGSNLEAPNLSGPLVFTGKEATYKCPGNSGHLQSDHLLVSRPTTVSHQNTDGQQHSSSLPQQARRYTKHCGHAGDFPHHPMGRSQSDPHISHIHPRSPELAGGLPEPEYARPRGMAPPDNGVSQPNRQVGHPISGRHGVQTERTTTTLLLQDQGPKGRSCRRLGYSLVFSNGVCIPTNTNDPETPQQSPPGRSPHNPDSTEMAESHLVCGHNDNVSGPSHTTAITRPTYTGSSLVSRPPQTTFDGISLETDIWKQKGFHPSVITTLLAARRPSTNRAYYRVWRIFLSWCTSNNLNWKSCTSPHILQFLQNGFDMNLSITSLKVQTSALAALFHKQWAMIPEVRLFFQALQRIKPPIRDPTPSWDLNLVLAHLQHKPFEPLESTNLKDLTLKTVFLMAIASARRVSELAALSSKFPWLKFHQDKAVLRTNPSFIPKMATTFHLNQEIVIPVLKVDHRDNESNTTSTLDPVRALKEYIHRTQSLRQSDSLFLLFGGPRAGFPASKRSIARWLVLLISEAYNKAGRPTPMTIRAHATRKVSTSWALYHEASLETICQAATWSSPHTFTKFYKFDVFNSAPAEFGRKVLQSTKAPT</sequence>
<dbReference type="AlphaFoldDB" id="A0A803JAC4"/>
<keyword evidence="2" id="KW-0233">DNA recombination</keyword>
<dbReference type="InterPro" id="IPR010998">
    <property type="entry name" value="Integrase_recombinase_N"/>
</dbReference>
<feature type="region of interest" description="Disordered" evidence="3">
    <location>
        <begin position="326"/>
        <end position="353"/>
    </location>
</feature>
<evidence type="ECO:0000256" key="3">
    <source>
        <dbReference type="SAM" id="MobiDB-lite"/>
    </source>
</evidence>
<evidence type="ECO:0000256" key="2">
    <source>
        <dbReference type="ARBA" id="ARBA00023172"/>
    </source>
</evidence>
<dbReference type="Gene3D" id="1.10.443.10">
    <property type="entry name" value="Intergrase catalytic core"/>
    <property type="match status" value="1"/>
</dbReference>
<dbReference type="PROSITE" id="PS51898">
    <property type="entry name" value="TYR_RECOMBINASE"/>
    <property type="match status" value="1"/>
</dbReference>